<accession>A9V9D7</accession>
<name>A9V9D7_MONBE</name>
<dbReference type="InterPro" id="IPR036521">
    <property type="entry name" value="SRP19-like_sf"/>
</dbReference>
<dbReference type="Gene3D" id="3.30.56.30">
    <property type="entry name" value="Signal recognition particle, SRP19-like subunit"/>
    <property type="match status" value="1"/>
</dbReference>
<dbReference type="FunFam" id="3.30.56.30:FF:000003">
    <property type="entry name" value="Signal recognition particle SEC65 subunit"/>
    <property type="match status" value="1"/>
</dbReference>
<evidence type="ECO:0000256" key="4">
    <source>
        <dbReference type="ARBA" id="ARBA00023274"/>
    </source>
</evidence>
<dbReference type="eggNOG" id="KOG3198">
    <property type="taxonomic scope" value="Eukaryota"/>
</dbReference>
<evidence type="ECO:0000313" key="7">
    <source>
        <dbReference type="Proteomes" id="UP000001357"/>
    </source>
</evidence>
<evidence type="ECO:0000256" key="3">
    <source>
        <dbReference type="ARBA" id="ARBA00023135"/>
    </source>
</evidence>
<dbReference type="RefSeq" id="XP_001749391.1">
    <property type="nucleotide sequence ID" value="XM_001749339.1"/>
</dbReference>
<dbReference type="PANTHER" id="PTHR17453:SF0">
    <property type="entry name" value="SIGNAL RECOGNITION PARTICLE 19 KDA PROTEIN"/>
    <property type="match status" value="1"/>
</dbReference>
<keyword evidence="2" id="KW-0963">Cytoplasm</keyword>
<evidence type="ECO:0000256" key="2">
    <source>
        <dbReference type="ARBA" id="ARBA00022490"/>
    </source>
</evidence>
<keyword evidence="3" id="KW-0733">Signal recognition particle</keyword>
<dbReference type="GO" id="GO:0006617">
    <property type="term" value="P:SRP-dependent cotranslational protein targeting to membrane, signal sequence recognition"/>
    <property type="evidence" value="ECO:0000318"/>
    <property type="project" value="GO_Central"/>
</dbReference>
<reference evidence="6 7" key="1">
    <citation type="journal article" date="2008" name="Nature">
        <title>The genome of the choanoflagellate Monosiga brevicollis and the origin of metazoans.</title>
        <authorList>
            <consortium name="JGI Sequencing"/>
            <person name="King N."/>
            <person name="Westbrook M.J."/>
            <person name="Young S.L."/>
            <person name="Kuo A."/>
            <person name="Abedin M."/>
            <person name="Chapman J."/>
            <person name="Fairclough S."/>
            <person name="Hellsten U."/>
            <person name="Isogai Y."/>
            <person name="Letunic I."/>
            <person name="Marr M."/>
            <person name="Pincus D."/>
            <person name="Putnam N."/>
            <person name="Rokas A."/>
            <person name="Wright K.J."/>
            <person name="Zuzow R."/>
            <person name="Dirks W."/>
            <person name="Good M."/>
            <person name="Goodstein D."/>
            <person name="Lemons D."/>
            <person name="Li W."/>
            <person name="Lyons J.B."/>
            <person name="Morris A."/>
            <person name="Nichols S."/>
            <person name="Richter D.J."/>
            <person name="Salamov A."/>
            <person name="Bork P."/>
            <person name="Lim W.A."/>
            <person name="Manning G."/>
            <person name="Miller W.T."/>
            <person name="McGinnis W."/>
            <person name="Shapiro H."/>
            <person name="Tjian R."/>
            <person name="Grigoriev I.V."/>
            <person name="Rokhsar D."/>
        </authorList>
    </citation>
    <scope>NUCLEOTIDE SEQUENCE [LARGE SCALE GENOMIC DNA]</scope>
    <source>
        <strain evidence="7">MX1 / ATCC 50154</strain>
    </source>
</reference>
<keyword evidence="4" id="KW-0687">Ribonucleoprotein</keyword>
<evidence type="ECO:0008006" key="8">
    <source>
        <dbReference type="Google" id="ProtNLM"/>
    </source>
</evidence>
<protein>
    <recommendedName>
        <fullName evidence="8">Signal recognition particle 19 kDa protein</fullName>
    </recommendedName>
</protein>
<evidence type="ECO:0000256" key="1">
    <source>
        <dbReference type="ARBA" id="ARBA00004496"/>
    </source>
</evidence>
<dbReference type="PANTHER" id="PTHR17453">
    <property type="entry name" value="SIGNAL RECOGNITION PARTICLE 19 KD PROTEIN"/>
    <property type="match status" value="1"/>
</dbReference>
<dbReference type="EMBL" id="CH991570">
    <property type="protein sequence ID" value="EDQ85912.1"/>
    <property type="molecule type" value="Genomic_DNA"/>
</dbReference>
<dbReference type="SUPFAM" id="SSF69695">
    <property type="entry name" value="SRP19"/>
    <property type="match status" value="1"/>
</dbReference>
<feature type="region of interest" description="Disordered" evidence="5">
    <location>
        <begin position="125"/>
        <end position="167"/>
    </location>
</feature>
<comment type="subcellular location">
    <subcellularLocation>
        <location evidence="1">Cytoplasm</location>
    </subcellularLocation>
</comment>
<dbReference type="GO" id="GO:0008312">
    <property type="term" value="F:7S RNA binding"/>
    <property type="evidence" value="ECO:0000318"/>
    <property type="project" value="GO_Central"/>
</dbReference>
<dbReference type="InterPro" id="IPR002778">
    <property type="entry name" value="Signal_recog_particle_SRP19"/>
</dbReference>
<dbReference type="GeneID" id="5894540"/>
<gene>
    <name evidence="6" type="ORF">MONBRDRAFT_28897</name>
</gene>
<dbReference type="AlphaFoldDB" id="A9V9D7"/>
<organism evidence="6 7">
    <name type="scientific">Monosiga brevicollis</name>
    <name type="common">Choanoflagellate</name>
    <dbReference type="NCBI Taxonomy" id="81824"/>
    <lineage>
        <taxon>Eukaryota</taxon>
        <taxon>Choanoflagellata</taxon>
        <taxon>Craspedida</taxon>
        <taxon>Salpingoecidae</taxon>
        <taxon>Monosiga</taxon>
    </lineage>
</organism>
<dbReference type="GO" id="GO:0005786">
    <property type="term" value="C:signal recognition particle, endoplasmic reticulum targeting"/>
    <property type="evidence" value="ECO:0000318"/>
    <property type="project" value="GO_Central"/>
</dbReference>
<dbReference type="KEGG" id="mbr:MONBRDRAFT_28897"/>
<dbReference type="OMA" id="ERTKCYP"/>
<evidence type="ECO:0000313" key="6">
    <source>
        <dbReference type="EMBL" id="EDQ85912.1"/>
    </source>
</evidence>
<dbReference type="FunCoup" id="A9V9D7">
    <property type="interactions" value="1255"/>
</dbReference>
<feature type="compositionally biased region" description="Low complexity" evidence="5">
    <location>
        <begin position="145"/>
        <end position="158"/>
    </location>
</feature>
<sequence>MAHMTKDPSNPARFVVLYPAYINARLTVQEGRRIAKELAVENPTPREILTILLKLQAEKGLTIKFEGNKHYSRDYLQVGRARVQLKNSDGSAICPDIQTRKQLWCYVAQQIKNIPERKVELRLGELEPQVDAPTEETAANKGKTNAKPKPSGKPAKANSKGKKGKKK</sequence>
<dbReference type="Proteomes" id="UP000001357">
    <property type="component" value="Unassembled WGS sequence"/>
</dbReference>
<keyword evidence="7" id="KW-1185">Reference proteome</keyword>
<proteinExistence type="predicted"/>
<dbReference type="STRING" id="81824.A9V9D7"/>
<dbReference type="Pfam" id="PF01922">
    <property type="entry name" value="SRP19"/>
    <property type="match status" value="1"/>
</dbReference>
<evidence type="ECO:0000256" key="5">
    <source>
        <dbReference type="SAM" id="MobiDB-lite"/>
    </source>
</evidence>
<dbReference type="InParanoid" id="A9V9D7"/>